<gene>
    <name evidence="10" type="ORF">IRY55_03875</name>
</gene>
<dbReference type="Gene3D" id="3.40.50.2300">
    <property type="match status" value="1"/>
</dbReference>
<dbReference type="PANTHER" id="PTHR48111">
    <property type="entry name" value="REGULATOR OF RPOS"/>
    <property type="match status" value="1"/>
</dbReference>
<evidence type="ECO:0000256" key="7">
    <source>
        <dbReference type="PROSITE-ProRule" id="PRU01091"/>
    </source>
</evidence>
<evidence type="ECO:0000313" key="10">
    <source>
        <dbReference type="EMBL" id="MBF4500494.1"/>
    </source>
</evidence>
<dbReference type="Gene3D" id="1.10.10.10">
    <property type="entry name" value="Winged helix-like DNA-binding domain superfamily/Winged helix DNA-binding domain"/>
    <property type="match status" value="1"/>
</dbReference>
<feature type="domain" description="Response regulatory" evidence="8">
    <location>
        <begin position="3"/>
        <end position="116"/>
    </location>
</feature>
<dbReference type="InterPro" id="IPR001867">
    <property type="entry name" value="OmpR/PhoB-type_DNA-bd"/>
</dbReference>
<dbReference type="AlphaFoldDB" id="A0A8J7KKV0"/>
<dbReference type="FunFam" id="3.40.50.2300:FF:000001">
    <property type="entry name" value="DNA-binding response regulator PhoB"/>
    <property type="match status" value="1"/>
</dbReference>
<dbReference type="Pfam" id="PF00486">
    <property type="entry name" value="Trans_reg_C"/>
    <property type="match status" value="1"/>
</dbReference>
<keyword evidence="11" id="KW-1185">Reference proteome</keyword>
<dbReference type="GO" id="GO:0005829">
    <property type="term" value="C:cytosol"/>
    <property type="evidence" value="ECO:0007669"/>
    <property type="project" value="TreeGrafter"/>
</dbReference>
<dbReference type="InterPro" id="IPR036388">
    <property type="entry name" value="WH-like_DNA-bd_sf"/>
</dbReference>
<dbReference type="GO" id="GO:0000976">
    <property type="term" value="F:transcription cis-regulatory region binding"/>
    <property type="evidence" value="ECO:0007669"/>
    <property type="project" value="TreeGrafter"/>
</dbReference>
<evidence type="ECO:0000256" key="5">
    <source>
        <dbReference type="ARBA" id="ARBA00023163"/>
    </source>
</evidence>
<dbReference type="SUPFAM" id="SSF52172">
    <property type="entry name" value="CheY-like"/>
    <property type="match status" value="1"/>
</dbReference>
<dbReference type="PROSITE" id="PS51755">
    <property type="entry name" value="OMPR_PHOB"/>
    <property type="match status" value="1"/>
</dbReference>
<dbReference type="SUPFAM" id="SSF46894">
    <property type="entry name" value="C-terminal effector domain of the bipartite response regulators"/>
    <property type="match status" value="1"/>
</dbReference>
<keyword evidence="1 6" id="KW-0597">Phosphoprotein</keyword>
<dbReference type="Pfam" id="PF00072">
    <property type="entry name" value="Response_reg"/>
    <property type="match status" value="1"/>
</dbReference>
<keyword evidence="4 7" id="KW-0238">DNA-binding</keyword>
<dbReference type="SMART" id="SM00448">
    <property type="entry name" value="REC"/>
    <property type="match status" value="1"/>
</dbReference>
<dbReference type="GO" id="GO:0032993">
    <property type="term" value="C:protein-DNA complex"/>
    <property type="evidence" value="ECO:0007669"/>
    <property type="project" value="TreeGrafter"/>
</dbReference>
<comment type="caution">
    <text evidence="10">The sequence shown here is derived from an EMBL/GenBank/DDBJ whole genome shotgun (WGS) entry which is preliminary data.</text>
</comment>
<dbReference type="Proteomes" id="UP000622653">
    <property type="component" value="Unassembled WGS sequence"/>
</dbReference>
<dbReference type="CDD" id="cd00383">
    <property type="entry name" value="trans_reg_C"/>
    <property type="match status" value="1"/>
</dbReference>
<evidence type="ECO:0000256" key="1">
    <source>
        <dbReference type="ARBA" id="ARBA00022553"/>
    </source>
</evidence>
<reference evidence="10" key="1">
    <citation type="submission" date="2020-11" db="EMBL/GenBank/DDBJ databases">
        <title>Multidrug resistant novel bacterium Savagea serpentis sp. nov., isolated from the scats of a vine snake (Ahaetulla nasuta).</title>
        <authorList>
            <person name="Venkata Ramana V."/>
            <person name="Vikas Patil S."/>
            <person name="Yogita Lugani V."/>
        </authorList>
    </citation>
    <scope>NUCLEOTIDE SEQUENCE</scope>
    <source>
        <strain evidence="10">SN6</strain>
    </source>
</reference>
<keyword evidence="3" id="KW-0805">Transcription regulation</keyword>
<dbReference type="InterPro" id="IPR039420">
    <property type="entry name" value="WalR-like"/>
</dbReference>
<keyword evidence="2" id="KW-0902">Two-component regulatory system</keyword>
<dbReference type="PROSITE" id="PS50110">
    <property type="entry name" value="RESPONSE_REGULATORY"/>
    <property type="match status" value="1"/>
</dbReference>
<dbReference type="Gene3D" id="6.10.250.690">
    <property type="match status" value="1"/>
</dbReference>
<evidence type="ECO:0000313" key="11">
    <source>
        <dbReference type="Proteomes" id="UP000622653"/>
    </source>
</evidence>
<dbReference type="GO" id="GO:0000156">
    <property type="term" value="F:phosphorelay response regulator activity"/>
    <property type="evidence" value="ECO:0007669"/>
    <property type="project" value="TreeGrafter"/>
</dbReference>
<keyword evidence="5" id="KW-0804">Transcription</keyword>
<dbReference type="PANTHER" id="PTHR48111:SF1">
    <property type="entry name" value="TWO-COMPONENT RESPONSE REGULATOR ORR33"/>
    <property type="match status" value="1"/>
</dbReference>
<protein>
    <submittedName>
        <fullName evidence="10">Response regulator transcription factor</fullName>
    </submittedName>
</protein>
<evidence type="ECO:0000256" key="6">
    <source>
        <dbReference type="PROSITE-ProRule" id="PRU00169"/>
    </source>
</evidence>
<evidence type="ECO:0000256" key="3">
    <source>
        <dbReference type="ARBA" id="ARBA00023015"/>
    </source>
</evidence>
<feature type="DNA-binding region" description="OmpR/PhoB-type" evidence="7">
    <location>
        <begin position="129"/>
        <end position="227"/>
    </location>
</feature>
<dbReference type="GO" id="GO:0006355">
    <property type="term" value="P:regulation of DNA-templated transcription"/>
    <property type="evidence" value="ECO:0007669"/>
    <property type="project" value="InterPro"/>
</dbReference>
<feature type="modified residue" description="4-aspartylphosphate" evidence="6">
    <location>
        <position position="52"/>
    </location>
</feature>
<dbReference type="SMART" id="SM00862">
    <property type="entry name" value="Trans_reg_C"/>
    <property type="match status" value="1"/>
</dbReference>
<evidence type="ECO:0000259" key="9">
    <source>
        <dbReference type="PROSITE" id="PS51755"/>
    </source>
</evidence>
<name>A0A8J7KKV0_9BACL</name>
<dbReference type="InterPro" id="IPR016032">
    <property type="entry name" value="Sig_transdc_resp-reg_C-effctor"/>
</dbReference>
<evidence type="ECO:0000256" key="2">
    <source>
        <dbReference type="ARBA" id="ARBA00023012"/>
    </source>
</evidence>
<evidence type="ECO:0000256" key="4">
    <source>
        <dbReference type="ARBA" id="ARBA00023125"/>
    </source>
</evidence>
<dbReference type="EMBL" id="JADKPV010000001">
    <property type="protein sequence ID" value="MBF4500494.1"/>
    <property type="molecule type" value="Genomic_DNA"/>
</dbReference>
<dbReference type="InterPro" id="IPR001789">
    <property type="entry name" value="Sig_transdc_resp-reg_receiver"/>
</dbReference>
<accession>A0A8J7KKV0</accession>
<dbReference type="InterPro" id="IPR011006">
    <property type="entry name" value="CheY-like_superfamily"/>
</dbReference>
<evidence type="ECO:0000259" key="8">
    <source>
        <dbReference type="PROSITE" id="PS50110"/>
    </source>
</evidence>
<proteinExistence type="predicted"/>
<dbReference type="CDD" id="cd17574">
    <property type="entry name" value="REC_OmpR"/>
    <property type="match status" value="1"/>
</dbReference>
<sequence>METIFIAEDDEAIRELLVSFLSAAGYDVFAYETGDALLEAFDHHHADLLILDIMMPGMDGLTICKTIRERSTVPIIILTAKDSELDYVQGITLGSDDYLTKPFRPTVLMMRVKALLRRVEMAKSERQTPASLQFGHLRYVEDEQTIYAGDQPMPLTATERSVLIYFMQRPKKAIHRDELLNDIWGFDTEVETRVTDETIRRIRKKMLAHPLDVTIQSVWGYGYQLILREEN</sequence>
<organism evidence="10 11">
    <name type="scientific">Savagea serpentis</name>
    <dbReference type="NCBI Taxonomy" id="2785297"/>
    <lineage>
        <taxon>Bacteria</taxon>
        <taxon>Bacillati</taxon>
        <taxon>Bacillota</taxon>
        <taxon>Bacilli</taxon>
        <taxon>Bacillales</taxon>
        <taxon>Caryophanaceae</taxon>
        <taxon>Savagea</taxon>
    </lineage>
</organism>
<dbReference type="RefSeq" id="WP_194561930.1">
    <property type="nucleotide sequence ID" value="NZ_JADKPV010000001.1"/>
</dbReference>
<feature type="domain" description="OmpR/PhoB-type" evidence="9">
    <location>
        <begin position="129"/>
        <end position="227"/>
    </location>
</feature>